<comment type="caution">
    <text evidence="3">The sequence shown here is derived from an EMBL/GenBank/DDBJ whole genome shotgun (WGS) entry which is preliminary data.</text>
</comment>
<organism evidence="3 4">
    <name type="scientific">Amphibalanus amphitrite</name>
    <name type="common">Striped barnacle</name>
    <name type="synonym">Balanus amphitrite</name>
    <dbReference type="NCBI Taxonomy" id="1232801"/>
    <lineage>
        <taxon>Eukaryota</taxon>
        <taxon>Metazoa</taxon>
        <taxon>Ecdysozoa</taxon>
        <taxon>Arthropoda</taxon>
        <taxon>Crustacea</taxon>
        <taxon>Multicrustacea</taxon>
        <taxon>Cirripedia</taxon>
        <taxon>Thoracica</taxon>
        <taxon>Thoracicalcarea</taxon>
        <taxon>Balanomorpha</taxon>
        <taxon>Balanoidea</taxon>
        <taxon>Balanidae</taxon>
        <taxon>Amphibalaninae</taxon>
        <taxon>Amphibalanus</taxon>
    </lineage>
</organism>
<dbReference type="EMBL" id="VIIS01001291">
    <property type="protein sequence ID" value="KAF0300118.1"/>
    <property type="molecule type" value="Genomic_DNA"/>
</dbReference>
<accession>A0A6A4WDJ9</accession>
<dbReference type="OrthoDB" id="10010525at2759"/>
<proteinExistence type="predicted"/>
<evidence type="ECO:0000313" key="3">
    <source>
        <dbReference type="EMBL" id="KAF0300118.1"/>
    </source>
</evidence>
<keyword evidence="2" id="KW-0732">Signal</keyword>
<protein>
    <submittedName>
        <fullName evidence="3">Uncharacterized protein</fullName>
    </submittedName>
</protein>
<feature type="region of interest" description="Disordered" evidence="1">
    <location>
        <begin position="64"/>
        <end position="89"/>
    </location>
</feature>
<dbReference type="AlphaFoldDB" id="A0A6A4WDJ9"/>
<feature type="chain" id="PRO_5025520532" evidence="2">
    <location>
        <begin position="29"/>
        <end position="89"/>
    </location>
</feature>
<reference evidence="3 4" key="1">
    <citation type="submission" date="2019-07" db="EMBL/GenBank/DDBJ databases">
        <title>Draft genome assembly of a fouling barnacle, Amphibalanus amphitrite (Darwin, 1854): The first reference genome for Thecostraca.</title>
        <authorList>
            <person name="Kim W."/>
        </authorList>
    </citation>
    <scope>NUCLEOTIDE SEQUENCE [LARGE SCALE GENOMIC DNA]</scope>
    <source>
        <strain evidence="3">SNU_AA5</strain>
        <tissue evidence="3">Soma without cirri and trophi</tissue>
    </source>
</reference>
<gene>
    <name evidence="3" type="ORF">FJT64_027322</name>
</gene>
<dbReference type="Proteomes" id="UP000440578">
    <property type="component" value="Unassembled WGS sequence"/>
</dbReference>
<evidence type="ECO:0000313" key="4">
    <source>
        <dbReference type="Proteomes" id="UP000440578"/>
    </source>
</evidence>
<evidence type="ECO:0000256" key="2">
    <source>
        <dbReference type="SAM" id="SignalP"/>
    </source>
</evidence>
<sequence length="89" mass="9156">MSVCRSSGQRLLLAAAAVLVLVLVLLVAQPRLGPVGSPRPAVGQWQMAVERTEVNAKDGVVAPAQPEAVPTQPEAVPTQPGAVAAQRGR</sequence>
<feature type="signal peptide" evidence="2">
    <location>
        <begin position="1"/>
        <end position="28"/>
    </location>
</feature>
<keyword evidence="4" id="KW-1185">Reference proteome</keyword>
<evidence type="ECO:0000256" key="1">
    <source>
        <dbReference type="SAM" id="MobiDB-lite"/>
    </source>
</evidence>
<name>A0A6A4WDJ9_AMPAM</name>